<dbReference type="Pfam" id="PF20684">
    <property type="entry name" value="Fung_rhodopsin"/>
    <property type="match status" value="1"/>
</dbReference>
<evidence type="ECO:0000313" key="4">
    <source>
        <dbReference type="EMBL" id="KUM63751.1"/>
    </source>
</evidence>
<feature type="transmembrane region" description="Helical" evidence="2">
    <location>
        <begin position="61"/>
        <end position="82"/>
    </location>
</feature>
<keyword evidence="2" id="KW-0472">Membrane</keyword>
<feature type="domain" description="Rhodopsin" evidence="3">
    <location>
        <begin position="3"/>
        <end position="199"/>
    </location>
</feature>
<dbReference type="Proteomes" id="UP000055045">
    <property type="component" value="Unassembled WGS sequence"/>
</dbReference>
<dbReference type="PANTHER" id="PTHR39614">
    <property type="entry name" value="INTEGRAL MEMBRANE PROTEIN"/>
    <property type="match status" value="1"/>
</dbReference>
<feature type="transmembrane region" description="Helical" evidence="2">
    <location>
        <begin position="102"/>
        <end position="125"/>
    </location>
</feature>
<feature type="transmembrane region" description="Helical" evidence="2">
    <location>
        <begin position="28"/>
        <end position="49"/>
    </location>
</feature>
<evidence type="ECO:0000313" key="5">
    <source>
        <dbReference type="Proteomes" id="UP000055045"/>
    </source>
</evidence>
<organism evidence="4 5">
    <name type="scientific">Penicillium freii</name>
    <dbReference type="NCBI Taxonomy" id="48697"/>
    <lineage>
        <taxon>Eukaryota</taxon>
        <taxon>Fungi</taxon>
        <taxon>Dikarya</taxon>
        <taxon>Ascomycota</taxon>
        <taxon>Pezizomycotina</taxon>
        <taxon>Eurotiomycetes</taxon>
        <taxon>Eurotiomycetidae</taxon>
        <taxon>Eurotiales</taxon>
        <taxon>Aspergillaceae</taxon>
        <taxon>Penicillium</taxon>
    </lineage>
</organism>
<dbReference type="PANTHER" id="PTHR39614:SF2">
    <property type="entry name" value="INTEGRAL MEMBRANE PROTEIN"/>
    <property type="match status" value="1"/>
</dbReference>
<feature type="transmembrane region" description="Helical" evidence="2">
    <location>
        <begin position="175"/>
        <end position="195"/>
    </location>
</feature>
<comment type="caution">
    <text evidence="4">The sequence shown here is derived from an EMBL/GenBank/DDBJ whole genome shotgun (WGS) entry which is preliminary data.</text>
</comment>
<dbReference type="EMBL" id="LLXE01000065">
    <property type="protein sequence ID" value="KUM63751.1"/>
    <property type="molecule type" value="Genomic_DNA"/>
</dbReference>
<evidence type="ECO:0000259" key="3">
    <source>
        <dbReference type="Pfam" id="PF20684"/>
    </source>
</evidence>
<keyword evidence="2" id="KW-1133">Transmembrane helix</keyword>
<proteinExistence type="predicted"/>
<accession>A0A101MNE7</accession>
<evidence type="ECO:0000256" key="1">
    <source>
        <dbReference type="SAM" id="MobiDB-lite"/>
    </source>
</evidence>
<keyword evidence="5" id="KW-1185">Reference proteome</keyword>
<feature type="region of interest" description="Disordered" evidence="1">
    <location>
        <begin position="230"/>
        <end position="258"/>
    </location>
</feature>
<evidence type="ECO:0000256" key="2">
    <source>
        <dbReference type="SAM" id="Phobius"/>
    </source>
</evidence>
<feature type="compositionally biased region" description="Polar residues" evidence="1">
    <location>
        <begin position="230"/>
        <end position="240"/>
    </location>
</feature>
<gene>
    <name evidence="4" type="ORF">ACN42_g3369</name>
</gene>
<dbReference type="AlphaFoldDB" id="A0A101MNE7"/>
<dbReference type="InterPro" id="IPR049326">
    <property type="entry name" value="Rhodopsin_dom_fungi"/>
</dbReference>
<feature type="transmembrane region" description="Helical" evidence="2">
    <location>
        <begin position="137"/>
        <end position="155"/>
    </location>
</feature>
<sequence length="285" mass="31489">MDAITHGLGRSEDESSVSSLMRAGKDVYAANLLFLAGHGAAKISICLLLKQLGRQRGYLLCSKILLGILTVWMSGSILAVALSCFPQYQFSTAQHCSNIGVAWKAISAFDVITDILTFGLCILLVWGVQMRWKQKWAVIFAFGTRAPAVILIILRQTYLNRSLFLPDAPLHQSDAMIVTAILLHCSIMVSTVPCLKPFVISFNTGWGQGVANSNGQNSYFTPTGKSASANQSHVCSTNQGEENEIDLTTSRQSQGSQHSRRLIIHQVQEWKVEEEYEMHSIRDRI</sequence>
<reference evidence="4 5" key="1">
    <citation type="submission" date="2015-10" db="EMBL/GenBank/DDBJ databases">
        <title>Genome sequencing of Penicillium freii.</title>
        <authorList>
            <person name="Nguyen H.D."/>
            <person name="Visagie C.M."/>
            <person name="Seifert K.A."/>
        </authorList>
    </citation>
    <scope>NUCLEOTIDE SEQUENCE [LARGE SCALE GENOMIC DNA]</scope>
    <source>
        <strain evidence="4 5">DAOM 242723</strain>
    </source>
</reference>
<protein>
    <recommendedName>
        <fullName evidence="3">Rhodopsin domain-containing protein</fullName>
    </recommendedName>
</protein>
<dbReference type="STRING" id="48697.A0A101MNE7"/>
<keyword evidence="2" id="KW-0812">Transmembrane</keyword>
<name>A0A101MNE7_PENFR</name>